<dbReference type="Gene3D" id="1.25.40.10">
    <property type="entry name" value="Tetratricopeptide repeat domain"/>
    <property type="match status" value="4"/>
</dbReference>
<dbReference type="Pfam" id="PF01535">
    <property type="entry name" value="PPR"/>
    <property type="match status" value="3"/>
</dbReference>
<feature type="repeat" description="PPR" evidence="2">
    <location>
        <begin position="194"/>
        <end position="229"/>
    </location>
</feature>
<feature type="repeat" description="PPR" evidence="2">
    <location>
        <begin position="389"/>
        <end position="423"/>
    </location>
</feature>
<dbReference type="FunFam" id="1.25.40.10:FF:000348">
    <property type="entry name" value="Pentatricopeptide repeat-containing protein chloroplastic"/>
    <property type="match status" value="1"/>
</dbReference>
<dbReference type="GO" id="GO:0003723">
    <property type="term" value="F:RNA binding"/>
    <property type="evidence" value="ECO:0007669"/>
    <property type="project" value="InterPro"/>
</dbReference>
<evidence type="ECO:0000256" key="1">
    <source>
        <dbReference type="ARBA" id="ARBA00022737"/>
    </source>
</evidence>
<dbReference type="SMR" id="A0A843U0L6"/>
<keyword evidence="1" id="KW-0677">Repeat</keyword>
<dbReference type="Pfam" id="PF13041">
    <property type="entry name" value="PPR_2"/>
    <property type="match status" value="2"/>
</dbReference>
<dbReference type="PANTHER" id="PTHR47926">
    <property type="entry name" value="PENTATRICOPEPTIDE REPEAT-CONTAINING PROTEIN"/>
    <property type="match status" value="1"/>
</dbReference>
<name>A0A843U0L6_COLES</name>
<reference evidence="3" key="1">
    <citation type="submission" date="2017-07" db="EMBL/GenBank/DDBJ databases">
        <title>Taro Niue Genome Assembly and Annotation.</title>
        <authorList>
            <person name="Atibalentja N."/>
            <person name="Keating K."/>
            <person name="Fields C.J."/>
        </authorList>
    </citation>
    <scope>NUCLEOTIDE SEQUENCE</scope>
    <source>
        <strain evidence="3">Niue_2</strain>
        <tissue evidence="3">Leaf</tissue>
    </source>
</reference>
<dbReference type="InterPro" id="IPR046960">
    <property type="entry name" value="PPR_At4g14850-like_plant"/>
</dbReference>
<dbReference type="PROSITE" id="PS51375">
    <property type="entry name" value="PPR"/>
    <property type="match status" value="4"/>
</dbReference>
<dbReference type="InterPro" id="IPR046848">
    <property type="entry name" value="E_motif"/>
</dbReference>
<dbReference type="GO" id="GO:0009451">
    <property type="term" value="P:RNA modification"/>
    <property type="evidence" value="ECO:0007669"/>
    <property type="project" value="InterPro"/>
</dbReference>
<protein>
    <recommendedName>
        <fullName evidence="5">Pentatricopeptide repeat-containing protein</fullName>
    </recommendedName>
</protein>
<evidence type="ECO:0000313" key="4">
    <source>
        <dbReference type="Proteomes" id="UP000652761"/>
    </source>
</evidence>
<dbReference type="EMBL" id="NMUH01000269">
    <property type="protein sequence ID" value="MQL75886.1"/>
    <property type="molecule type" value="Genomic_DNA"/>
</dbReference>
<evidence type="ECO:0000313" key="3">
    <source>
        <dbReference type="EMBL" id="MQL75886.1"/>
    </source>
</evidence>
<dbReference type="Proteomes" id="UP000652761">
    <property type="component" value="Unassembled WGS sequence"/>
</dbReference>
<feature type="repeat" description="PPR" evidence="2">
    <location>
        <begin position="288"/>
        <end position="322"/>
    </location>
</feature>
<organism evidence="3 4">
    <name type="scientific">Colocasia esculenta</name>
    <name type="common">Wild taro</name>
    <name type="synonym">Arum esculentum</name>
    <dbReference type="NCBI Taxonomy" id="4460"/>
    <lineage>
        <taxon>Eukaryota</taxon>
        <taxon>Viridiplantae</taxon>
        <taxon>Streptophyta</taxon>
        <taxon>Embryophyta</taxon>
        <taxon>Tracheophyta</taxon>
        <taxon>Spermatophyta</taxon>
        <taxon>Magnoliopsida</taxon>
        <taxon>Liliopsida</taxon>
        <taxon>Araceae</taxon>
        <taxon>Aroideae</taxon>
        <taxon>Colocasieae</taxon>
        <taxon>Colocasia</taxon>
    </lineage>
</organism>
<keyword evidence="4" id="KW-1185">Reference proteome</keyword>
<dbReference type="NCBIfam" id="TIGR00756">
    <property type="entry name" value="PPR"/>
    <property type="match status" value="5"/>
</dbReference>
<evidence type="ECO:0008006" key="5">
    <source>
        <dbReference type="Google" id="ProtNLM"/>
    </source>
</evidence>
<dbReference type="OrthoDB" id="185373at2759"/>
<comment type="caution">
    <text evidence="3">The sequence shown here is derived from an EMBL/GenBank/DDBJ whole genome shotgun (WGS) entry which is preliminary data.</text>
</comment>
<dbReference type="InterPro" id="IPR002885">
    <property type="entry name" value="PPR_rpt"/>
</dbReference>
<evidence type="ECO:0000256" key="2">
    <source>
        <dbReference type="PROSITE-ProRule" id="PRU00708"/>
    </source>
</evidence>
<feature type="repeat" description="PPR" evidence="2">
    <location>
        <begin position="257"/>
        <end position="287"/>
    </location>
</feature>
<dbReference type="FunFam" id="1.25.40.10:FF:000184">
    <property type="entry name" value="Pentatricopeptide repeat-containing protein, chloroplastic"/>
    <property type="match status" value="1"/>
</dbReference>
<dbReference type="Pfam" id="PF20431">
    <property type="entry name" value="E_motif"/>
    <property type="match status" value="1"/>
</dbReference>
<accession>A0A843U0L6</accession>
<dbReference type="PANTHER" id="PTHR47926:SF509">
    <property type="entry name" value="(WILD MALAYSIAN BANANA) HYPOTHETICAL PROTEIN"/>
    <property type="match status" value="1"/>
</dbReference>
<gene>
    <name evidence="3" type="ORF">Taro_008273</name>
</gene>
<dbReference type="InterPro" id="IPR011990">
    <property type="entry name" value="TPR-like_helical_dom_sf"/>
</dbReference>
<sequence length="567" mass="61644">MCEPDASLPTPPRRSLAIRLHPNNSVDALAALLRACAASASLSSLRQTHARILRAGLHTNNSLAATLLSLYANLSPSHLPALRVFSSVCAPALSLFNRAIRAFSASPSAAPCSLRLYLHMTRRCISPDNFTIPFLLNCCAALSYLATGGEVHSRAMKTGYMGFLPVPNALIDMYGKCGALKFARRLFDEMPVRDVVSYNALLGAHAKMGEEMASVRRVFDTMPQRNAISWNAMIVGYVNGGDLNSARACFNAMPVRNVVSWTTMLVGYTRHNLVKEARLIFDRMPERNLVSWTAMITGYAQNSRPGEALSLFHAMERAGVNPDAVTMTGVISAVAQLGSVDLANWVGACVERSGIDRNQHVLTALADMHAKCGNADEACRCFQQIPSPDSVSYSALINGLASHGHGLKALDFFTRMQAEGVEPDRITFVGVLNACSHAGLVDEGLNFWNQMVGHYGIEAGCDHYACMVDMLGRAGRLEEAHGLVESMPMKPYAGALGALLSACRTYDNAEIAEAVVARLFELEPENTGNYLLLWSIYAARQQWADAARVRRAMAERGIKKLPGFSWN</sequence>
<dbReference type="SUPFAM" id="SSF48452">
    <property type="entry name" value="TPR-like"/>
    <property type="match status" value="1"/>
</dbReference>
<dbReference type="AlphaFoldDB" id="A0A843U0L6"/>
<proteinExistence type="predicted"/>